<dbReference type="Gene3D" id="3.30.10.20">
    <property type="match status" value="1"/>
</dbReference>
<feature type="transmembrane region" description="Helical" evidence="2">
    <location>
        <begin position="126"/>
        <end position="147"/>
    </location>
</feature>
<accession>A0A087D9H5</accession>
<keyword evidence="2" id="KW-0472">Membrane</keyword>
<evidence type="ECO:0000313" key="6">
    <source>
        <dbReference type="Proteomes" id="UP000029004"/>
    </source>
</evidence>
<dbReference type="InterPro" id="IPR026870">
    <property type="entry name" value="Zinc_ribbon_dom"/>
</dbReference>
<dbReference type="Proteomes" id="UP000029004">
    <property type="component" value="Unassembled WGS sequence"/>
</dbReference>
<gene>
    <name evidence="5" type="ORF">BSTEL_2174</name>
</gene>
<evidence type="ECO:0000256" key="1">
    <source>
        <dbReference type="SAM" id="MobiDB-lite"/>
    </source>
</evidence>
<evidence type="ECO:0000259" key="3">
    <source>
        <dbReference type="Pfam" id="PF03793"/>
    </source>
</evidence>
<dbReference type="STRING" id="762211.BSTEL_2174"/>
<feature type="region of interest" description="Disordered" evidence="1">
    <location>
        <begin position="30"/>
        <end position="118"/>
    </location>
</feature>
<dbReference type="eggNOG" id="COG2815">
    <property type="taxonomic scope" value="Bacteria"/>
</dbReference>
<dbReference type="CDD" id="cd06577">
    <property type="entry name" value="PASTA_pknB"/>
    <property type="match status" value="1"/>
</dbReference>
<feature type="domain" description="Zinc-ribbon" evidence="4">
    <location>
        <begin position="2"/>
        <end position="24"/>
    </location>
</feature>
<comment type="caution">
    <text evidence="5">The sequence shown here is derived from an EMBL/GenBank/DDBJ whole genome shotgun (WGS) entry which is preliminary data.</text>
</comment>
<feature type="compositionally biased region" description="Low complexity" evidence="1">
    <location>
        <begin position="95"/>
        <end position="106"/>
    </location>
</feature>
<reference evidence="5 6" key="1">
    <citation type="submission" date="2014-03" db="EMBL/GenBank/DDBJ databases">
        <title>Genomics of Bifidobacteria.</title>
        <authorList>
            <person name="Ventura M."/>
            <person name="Milani C."/>
            <person name="Lugli G.A."/>
        </authorList>
    </citation>
    <scope>NUCLEOTIDE SEQUENCE [LARGE SCALE GENOMIC DNA]</scope>
    <source>
        <strain evidence="5 6">DSM 23968</strain>
    </source>
</reference>
<keyword evidence="5" id="KW-0418">Kinase</keyword>
<dbReference type="OrthoDB" id="3240505at2"/>
<dbReference type="GO" id="GO:0016301">
    <property type="term" value="F:kinase activity"/>
    <property type="evidence" value="ECO:0007669"/>
    <property type="project" value="UniProtKB-KW"/>
</dbReference>
<organism evidence="5 6">
    <name type="scientific">Bifidobacterium stellenboschense</name>
    <dbReference type="NCBI Taxonomy" id="762211"/>
    <lineage>
        <taxon>Bacteria</taxon>
        <taxon>Bacillati</taxon>
        <taxon>Actinomycetota</taxon>
        <taxon>Actinomycetes</taxon>
        <taxon>Bifidobacteriales</taxon>
        <taxon>Bifidobacteriaceae</taxon>
        <taxon>Bifidobacterium</taxon>
    </lineage>
</organism>
<dbReference type="Pfam" id="PF03793">
    <property type="entry name" value="PASTA"/>
    <property type="match status" value="1"/>
</dbReference>
<keyword evidence="2 5" id="KW-0812">Transmembrane</keyword>
<dbReference type="AlphaFoldDB" id="A0A087D9H5"/>
<keyword evidence="2" id="KW-1133">Transmembrane helix</keyword>
<keyword evidence="5" id="KW-0808">Transferase</keyword>
<evidence type="ECO:0000313" key="5">
    <source>
        <dbReference type="EMBL" id="KFI92175.1"/>
    </source>
</evidence>
<dbReference type="RefSeq" id="WP_156963305.1">
    <property type="nucleotide sequence ID" value="NZ_JGZP01000030.1"/>
</dbReference>
<sequence>MFCDQCGMHNDDGARFCGRCGAPLTGAVGGTTGSADGPTGSHRPGAGPRTVPMPNGRPVPLADGTVLDGMPAQAPHGGQPPVPMPGPVPSPAGGPSPAANGSSGTPGTPGGGPAAATAAPRNRKPLIIAIVAALAIVAAALVAFLTYRAEVWGGKTLPDPASIAKEVTDANGGKASAVKAKDVTDALKAKGLTTKTVKVYSGQDVGTFVGYSGAQQGQRVKAGSTVTVEESAGPGVPEGTVGKNVDQMTELFASMGVPIHYKKIIVTDTKRIPENQIVATYPADGQGVPEDRLDDGIDIGVAVKGDGIGADIIGTDKSKAQSDLESQGYDVTLHPRLASKANVGKIVGSDPAPGSDVSSGASVTLYYGIDASGVKDAYTDTKSDSVYGDGLLGSSAVAAGTWCNNAGDCITFDAKNEDSQYGNGQIPYGQGRDGIDYERNGYDDMLIACDAVQQAYCSNKQAGYLIDGDTGAFELMPHQSLTGYFCGDDTPKGGDGSFLGGCTGDYGYSGGTFDFDSVMQGAQYRMQDMYVVVPVGAKLDQLEANGYFDKTALADAKKAKAVDTTRPFLLYRDPKQYDKTTVDITSMDMQNPFVPYNGYSGDEAGVTKFKPAPTDASAYYLVGTGTSYDWSSLPDAQVKQPSAKQSGNGSNGSTGTASFKGVAGTYRWENGDGSDYTEIVVKADGTFSGKNSVANPGPGQSNATADRVESKFQGKFKSAKKNDAGGYDLQCDADALKLADSTSDKSSNPYWAVDPCTTWHWYPAGTPYDDMDTKVEVKSWLVSVSGEDGDSWKTPLLINDGGKATFQSYRQ</sequence>
<keyword evidence="6" id="KW-1185">Reference proteome</keyword>
<feature type="compositionally biased region" description="Pro residues" evidence="1">
    <location>
        <begin position="78"/>
        <end position="94"/>
    </location>
</feature>
<feature type="region of interest" description="Disordered" evidence="1">
    <location>
        <begin position="636"/>
        <end position="656"/>
    </location>
</feature>
<evidence type="ECO:0000256" key="2">
    <source>
        <dbReference type="SAM" id="Phobius"/>
    </source>
</evidence>
<feature type="compositionally biased region" description="Low complexity" evidence="1">
    <location>
        <begin position="646"/>
        <end position="656"/>
    </location>
</feature>
<evidence type="ECO:0000259" key="4">
    <source>
        <dbReference type="Pfam" id="PF13240"/>
    </source>
</evidence>
<proteinExistence type="predicted"/>
<protein>
    <submittedName>
        <fullName evidence="5">Transmembrane serine/threonine-protein kinase B</fullName>
    </submittedName>
</protein>
<feature type="domain" description="PASTA" evidence="3">
    <location>
        <begin position="311"/>
        <end position="367"/>
    </location>
</feature>
<dbReference type="EMBL" id="JGZP01000030">
    <property type="protein sequence ID" value="KFI92175.1"/>
    <property type="molecule type" value="Genomic_DNA"/>
</dbReference>
<dbReference type="InterPro" id="IPR005543">
    <property type="entry name" value="PASTA_dom"/>
</dbReference>
<name>A0A087D9H5_9BIFI</name>
<dbReference type="Pfam" id="PF13240">
    <property type="entry name" value="Zn_Ribbon_1"/>
    <property type="match status" value="1"/>
</dbReference>